<keyword evidence="5 6" id="KW-0472">Membrane</keyword>
<evidence type="ECO:0000256" key="6">
    <source>
        <dbReference type="SAM" id="Phobius"/>
    </source>
</evidence>
<feature type="transmembrane region" description="Helical" evidence="6">
    <location>
        <begin position="236"/>
        <end position="260"/>
    </location>
</feature>
<sequence>MCTSSEWYVPFFNIWWYFYGVFGLSFQIILVILILRKLPVSIRNLKFYLINTACIQIALVIFSFTTQHRFLTNSTTLAILPAGPCRYFRPEVCFANYHIAMACGLAAGLAILITVVFRFLSLTLNRVTRKRNIILISLSYIAPIYVLIIPFTAPWDFHKVQLATAHDHPTYNLTPYLPFPGFSDVKSFEFISATLVISLGGYGIPLGCLILTTKGLTIIRKHQHMADKTKEQARKLIHGLIVQSILPVIAYVPMVSSYIYTQTTGQEVLISEHLTLVTNALPGLIDPLISCYFIIPFRHAVLDFLCKNRRARDIVAITNHSSSAPT</sequence>
<dbReference type="OMA" id="INTACIQ"/>
<feature type="transmembrane region" description="Helical" evidence="6">
    <location>
        <begin position="132"/>
        <end position="153"/>
    </location>
</feature>
<dbReference type="InParanoid" id="E3LQI8"/>
<feature type="transmembrane region" description="Helical" evidence="6">
    <location>
        <begin position="280"/>
        <end position="302"/>
    </location>
</feature>
<proteinExistence type="inferred from homology"/>
<dbReference type="InterPro" id="IPR019421">
    <property type="entry name" value="7TM_GPCR_serpentine_rcpt_Srd"/>
</dbReference>
<evidence type="ECO:0000313" key="7">
    <source>
        <dbReference type="EMBL" id="EFP07379.1"/>
    </source>
</evidence>
<evidence type="ECO:0000256" key="4">
    <source>
        <dbReference type="ARBA" id="ARBA00022989"/>
    </source>
</evidence>
<dbReference type="PANTHER" id="PTHR22945">
    <property type="entry name" value="SERPENTINE RECEPTOR, CLASS D DELTA"/>
    <property type="match status" value="1"/>
</dbReference>
<dbReference type="eggNOG" id="ENOG502QYGV">
    <property type="taxonomic scope" value="Eukaryota"/>
</dbReference>
<feature type="transmembrane region" description="Helical" evidence="6">
    <location>
        <begin position="97"/>
        <end position="120"/>
    </location>
</feature>
<organism evidence="8">
    <name type="scientific">Caenorhabditis remanei</name>
    <name type="common">Caenorhabditis vulgaris</name>
    <dbReference type="NCBI Taxonomy" id="31234"/>
    <lineage>
        <taxon>Eukaryota</taxon>
        <taxon>Metazoa</taxon>
        <taxon>Ecdysozoa</taxon>
        <taxon>Nematoda</taxon>
        <taxon>Chromadorea</taxon>
        <taxon>Rhabditida</taxon>
        <taxon>Rhabditina</taxon>
        <taxon>Rhabditomorpha</taxon>
        <taxon>Rhabditoidea</taxon>
        <taxon>Rhabditidae</taxon>
        <taxon>Peloderinae</taxon>
        <taxon>Caenorhabditis</taxon>
    </lineage>
</organism>
<dbReference type="AlphaFoldDB" id="E3LQI8"/>
<evidence type="ECO:0000256" key="5">
    <source>
        <dbReference type="ARBA" id="ARBA00023136"/>
    </source>
</evidence>
<dbReference type="Gene3D" id="1.20.1070.10">
    <property type="entry name" value="Rhodopsin 7-helix transmembrane proteins"/>
    <property type="match status" value="1"/>
</dbReference>
<feature type="transmembrane region" description="Helical" evidence="6">
    <location>
        <begin position="14"/>
        <end position="35"/>
    </location>
</feature>
<dbReference type="PANTHER" id="PTHR22945:SF100">
    <property type="entry name" value="SERPENTINE RECEPTOR, CLASS D (DELTA)"/>
    <property type="match status" value="1"/>
</dbReference>
<keyword evidence="4 6" id="KW-1133">Transmembrane helix</keyword>
<comment type="subcellular location">
    <subcellularLocation>
        <location evidence="1">Membrane</location>
        <topology evidence="1">Multi-pass membrane protein</topology>
    </subcellularLocation>
</comment>
<dbReference type="GO" id="GO:0016020">
    <property type="term" value="C:membrane"/>
    <property type="evidence" value="ECO:0007669"/>
    <property type="project" value="UniProtKB-SubCell"/>
</dbReference>
<feature type="transmembrane region" description="Helical" evidence="6">
    <location>
        <begin position="47"/>
        <end position="65"/>
    </location>
</feature>
<evidence type="ECO:0000256" key="3">
    <source>
        <dbReference type="ARBA" id="ARBA00022692"/>
    </source>
</evidence>
<dbReference type="OrthoDB" id="5785156at2759"/>
<protein>
    <submittedName>
        <fullName evidence="7">CRE-SRD-56 protein</fullName>
    </submittedName>
</protein>
<keyword evidence="3 6" id="KW-0812">Transmembrane</keyword>
<dbReference type="Proteomes" id="UP000008281">
    <property type="component" value="Unassembled WGS sequence"/>
</dbReference>
<dbReference type="EMBL" id="DS268413">
    <property type="protein sequence ID" value="EFP07379.1"/>
    <property type="molecule type" value="Genomic_DNA"/>
</dbReference>
<dbReference type="HOGENOM" id="CLU_057924_2_1_1"/>
<gene>
    <name evidence="7" type="primary">Cre-srd-56</name>
    <name evidence="7" type="ORF">CRE_26167</name>
</gene>
<dbReference type="SUPFAM" id="SSF81321">
    <property type="entry name" value="Family A G protein-coupled receptor-like"/>
    <property type="match status" value="1"/>
</dbReference>
<reference evidence="7" key="1">
    <citation type="submission" date="2007-07" db="EMBL/GenBank/DDBJ databases">
        <title>PCAP assembly of the Caenorhabditis remanei genome.</title>
        <authorList>
            <consortium name="The Caenorhabditis remanei Sequencing Consortium"/>
            <person name="Wilson R.K."/>
        </authorList>
    </citation>
    <scope>NUCLEOTIDE SEQUENCE [LARGE SCALE GENOMIC DNA]</scope>
    <source>
        <strain evidence="7">PB4641</strain>
    </source>
</reference>
<evidence type="ECO:0000256" key="1">
    <source>
        <dbReference type="ARBA" id="ARBA00004141"/>
    </source>
</evidence>
<comment type="similarity">
    <text evidence="2">Belongs to the nematode receptor-like protein srd family.</text>
</comment>
<accession>E3LQI8</accession>
<dbReference type="Pfam" id="PF10317">
    <property type="entry name" value="7TM_GPCR_Srd"/>
    <property type="match status" value="1"/>
</dbReference>
<name>E3LQI8_CAERE</name>
<evidence type="ECO:0000313" key="8">
    <source>
        <dbReference type="Proteomes" id="UP000008281"/>
    </source>
</evidence>
<evidence type="ECO:0000256" key="2">
    <source>
        <dbReference type="ARBA" id="ARBA00009166"/>
    </source>
</evidence>
<feature type="transmembrane region" description="Helical" evidence="6">
    <location>
        <begin position="190"/>
        <end position="216"/>
    </location>
</feature>
<dbReference type="InterPro" id="IPR050920">
    <property type="entry name" value="Nematode_rcpt-like_delta"/>
</dbReference>
<keyword evidence="8" id="KW-1185">Reference proteome</keyword>